<accession>A0A222E397</accession>
<protein>
    <submittedName>
        <fullName evidence="3">Glutamyl-tRNA(Gln) amidotransferase subunit A</fullName>
    </submittedName>
</protein>
<dbReference type="NCBIfam" id="NF006631">
    <property type="entry name" value="PRK09201.1"/>
    <property type="match status" value="1"/>
</dbReference>
<dbReference type="AlphaFoldDB" id="A0A222E397"/>
<gene>
    <name evidence="3" type="ORF">ANTHELSMS3_01752</name>
</gene>
<dbReference type="InterPro" id="IPR014087">
    <property type="entry name" value="Carboxybiuret_hydro_AtzE"/>
</dbReference>
<feature type="compositionally biased region" description="Basic and acidic residues" evidence="1">
    <location>
        <begin position="137"/>
        <end position="153"/>
    </location>
</feature>
<dbReference type="InterPro" id="IPR023631">
    <property type="entry name" value="Amidase_dom"/>
</dbReference>
<dbReference type="OrthoDB" id="9811471at2"/>
<dbReference type="GO" id="GO:0016740">
    <property type="term" value="F:transferase activity"/>
    <property type="evidence" value="ECO:0007669"/>
    <property type="project" value="UniProtKB-KW"/>
</dbReference>
<dbReference type="Pfam" id="PF01425">
    <property type="entry name" value="Amidase"/>
    <property type="match status" value="1"/>
</dbReference>
<dbReference type="Gene3D" id="3.90.1300.10">
    <property type="entry name" value="Amidase signature (AS) domain"/>
    <property type="match status" value="1"/>
</dbReference>
<evidence type="ECO:0000256" key="1">
    <source>
        <dbReference type="SAM" id="MobiDB-lite"/>
    </source>
</evidence>
<keyword evidence="4" id="KW-1185">Reference proteome</keyword>
<dbReference type="KEGG" id="aht:ANTHELSMS3_01752"/>
<keyword evidence="3" id="KW-0808">Transferase</keyword>
<dbReference type="SUPFAM" id="SSF75304">
    <property type="entry name" value="Amidase signature (AS) enzymes"/>
    <property type="match status" value="1"/>
</dbReference>
<feature type="region of interest" description="Disordered" evidence="1">
    <location>
        <begin position="137"/>
        <end position="162"/>
    </location>
</feature>
<dbReference type="InterPro" id="IPR000120">
    <property type="entry name" value="Amidase"/>
</dbReference>
<name>A0A222E397_9RHOB</name>
<organism evidence="3 4">
    <name type="scientific">Antarctobacter heliothermus</name>
    <dbReference type="NCBI Taxonomy" id="74033"/>
    <lineage>
        <taxon>Bacteria</taxon>
        <taxon>Pseudomonadati</taxon>
        <taxon>Pseudomonadota</taxon>
        <taxon>Alphaproteobacteria</taxon>
        <taxon>Rhodobacterales</taxon>
        <taxon>Roseobacteraceae</taxon>
        <taxon>Antarctobacter</taxon>
    </lineage>
</organism>
<dbReference type="PANTHER" id="PTHR11895">
    <property type="entry name" value="TRANSAMIDASE"/>
    <property type="match status" value="1"/>
</dbReference>
<evidence type="ECO:0000259" key="2">
    <source>
        <dbReference type="Pfam" id="PF01425"/>
    </source>
</evidence>
<evidence type="ECO:0000313" key="4">
    <source>
        <dbReference type="Proteomes" id="UP000203589"/>
    </source>
</evidence>
<evidence type="ECO:0000313" key="3">
    <source>
        <dbReference type="EMBL" id="ASP20441.1"/>
    </source>
</evidence>
<dbReference type="Proteomes" id="UP000203589">
    <property type="component" value="Chromosome"/>
</dbReference>
<dbReference type="PANTHER" id="PTHR11895:SF172">
    <property type="entry name" value="GLUTAMYL-TRNA(GLN) AMIDOTRANSFERASE"/>
    <property type="match status" value="1"/>
</dbReference>
<reference evidence="3 4" key="1">
    <citation type="submission" date="2017-07" db="EMBL/GenBank/DDBJ databases">
        <title>Genome Sequence of Antarctobacter heliothermus Strain SMS3 Isolated from a culture of the Diatom Skeletonema marinoi.</title>
        <authorList>
            <person name="Topel M."/>
            <person name="Pinder M.I.M."/>
            <person name="Johansson O.N."/>
            <person name="Kourtchenko O."/>
            <person name="Godhe A."/>
            <person name="Clarke A.K."/>
        </authorList>
    </citation>
    <scope>NUCLEOTIDE SEQUENCE [LARGE SCALE GENOMIC DNA]</scope>
    <source>
        <strain evidence="3 4">SMS3</strain>
    </source>
</reference>
<sequence>MNDWTQLSAAEIAKDVRAGRMTARQSVEASLDRIRKTDADLIAFTTLTEARALQTADRVDARIAKGDDVGPLAGVPFAVKDLVDIAGVITRAGSAINMDNAPADADAPVITRLEAAGAILMGALNMGEYAYDFTGENDHVGSTRNPHDTERRPGGSSGGSGAATAAGMVPLTIGSDTNGSIRVPSSWCGLFGLKATYGRVPRSGTFPFVDSLDHIGPMARSASDLALALEAMQGVDAGDPVCVDRPACPAVSTLDKGVADLRIARGSGYFAPPDGPAKDALDRVCAALDVKLDADLPGAAAARASAALITAVEGAATHTEALQTRPEDFGRPMRDRLVAGALVPGIAYVRAQRLRRQFAEDAAEVFRHVDAILTPATPFPAPRVDSDTVMIDGQEQPYRAHIGIYTQPISFIGLPVVCVPVQNIAGHLPIGVQIIAPAWREDIALRIAYALEQSGTCAAPVALLKELPA</sequence>
<dbReference type="RefSeq" id="WP_094034514.1">
    <property type="nucleotide sequence ID" value="NZ_CP022540.1"/>
</dbReference>
<dbReference type="InterPro" id="IPR036928">
    <property type="entry name" value="AS_sf"/>
</dbReference>
<dbReference type="EMBL" id="CP022540">
    <property type="protein sequence ID" value="ASP20441.1"/>
    <property type="molecule type" value="Genomic_DNA"/>
</dbReference>
<dbReference type="NCBIfam" id="TIGR02715">
    <property type="entry name" value="amido_AtzE"/>
    <property type="match status" value="1"/>
</dbReference>
<proteinExistence type="predicted"/>
<feature type="domain" description="Amidase" evidence="2">
    <location>
        <begin position="26"/>
        <end position="442"/>
    </location>
</feature>